<organism evidence="8 9">
    <name type="scientific">Pseudomonas aeruginosa (strain UCBPP-PA14)</name>
    <dbReference type="NCBI Taxonomy" id="208963"/>
    <lineage>
        <taxon>Bacteria</taxon>
        <taxon>Pseudomonadati</taxon>
        <taxon>Pseudomonadota</taxon>
        <taxon>Gammaproteobacteria</taxon>
        <taxon>Pseudomonadales</taxon>
        <taxon>Pseudomonadaceae</taxon>
        <taxon>Pseudomonas</taxon>
    </lineage>
</organism>
<feature type="transmembrane region" description="Helical" evidence="6">
    <location>
        <begin position="53"/>
        <end position="77"/>
    </location>
</feature>
<dbReference type="RefSeq" id="WP_003137524.1">
    <property type="nucleotide sequence ID" value="NC_008463.1"/>
</dbReference>
<dbReference type="GO" id="GO:0022857">
    <property type="term" value="F:transmembrane transporter activity"/>
    <property type="evidence" value="ECO:0007669"/>
    <property type="project" value="InterPro"/>
</dbReference>
<evidence type="ECO:0000256" key="4">
    <source>
        <dbReference type="ARBA" id="ARBA00022989"/>
    </source>
</evidence>
<dbReference type="Gene3D" id="1.20.1250.20">
    <property type="entry name" value="MFS general substrate transporter like domains"/>
    <property type="match status" value="1"/>
</dbReference>
<feature type="domain" description="Major facilitator superfamily (MFS) profile" evidence="7">
    <location>
        <begin position="18"/>
        <end position="392"/>
    </location>
</feature>
<dbReference type="BioCyc" id="PAER208963:G1G74-839-MONOMER"/>
<gene>
    <name evidence="8" type="ordered locus">PA14_10110</name>
</gene>
<keyword evidence="2" id="KW-1003">Cell membrane</keyword>
<evidence type="ECO:0000256" key="5">
    <source>
        <dbReference type="ARBA" id="ARBA00023136"/>
    </source>
</evidence>
<dbReference type="PANTHER" id="PTHR43124">
    <property type="entry name" value="PURINE EFFLUX PUMP PBUE"/>
    <property type="match status" value="1"/>
</dbReference>
<feature type="transmembrane region" description="Helical" evidence="6">
    <location>
        <begin position="334"/>
        <end position="357"/>
    </location>
</feature>
<proteinExistence type="predicted"/>
<sequence length="394" mass="41242">MTVFTSPVPAAAPRSTLSVAILAFSAFLIVTTEFLIVGLLPSLARDLQISISAAGRLVTLFAFTVMLFGPPLTAVLAHLPRKPLFVAILLVFALSNGLAALSTDLRLLAVARFVPALMLPVFWGTASETAAQLAGTERAGQAIARVYLGISCALLLGIPLGTLAANGIGWRGAFWILAGLSLLMAVALVLFMPAVDRGERLDLRRQARIFGEPLFLANVALSVLVFSAMFVSYTYLADILERIAGITPARIGWWLMGFGAVGLFGNWLGGRLVDRSPLRATALFLVLLALGMAASVPLAGQPLLFCLALALWGVANTALYPVCQVRVMRSVQHAQALAATSNVAAANAGIGLGALLGGETIATLGLERIGFVAAALAVLGLALLPVVARLARRR</sequence>
<comment type="subcellular location">
    <subcellularLocation>
        <location evidence="1">Cell membrane</location>
        <topology evidence="1">Multi-pass membrane protein</topology>
    </subcellularLocation>
</comment>
<dbReference type="SUPFAM" id="SSF103473">
    <property type="entry name" value="MFS general substrate transporter"/>
    <property type="match status" value="1"/>
</dbReference>
<keyword evidence="5 6" id="KW-0472">Membrane</keyword>
<evidence type="ECO:0000259" key="7">
    <source>
        <dbReference type="PROSITE" id="PS50850"/>
    </source>
</evidence>
<dbReference type="InterPro" id="IPR050189">
    <property type="entry name" value="MFS_Efflux_Transporters"/>
</dbReference>
<dbReference type="GO" id="GO:0005886">
    <property type="term" value="C:plasma membrane"/>
    <property type="evidence" value="ECO:0007669"/>
    <property type="project" value="UniProtKB-SubCell"/>
</dbReference>
<evidence type="ECO:0000313" key="8">
    <source>
        <dbReference type="EMBL" id="ABJ13436.1"/>
    </source>
</evidence>
<feature type="transmembrane region" description="Helical" evidence="6">
    <location>
        <begin position="369"/>
        <end position="391"/>
    </location>
</feature>
<feature type="transmembrane region" description="Helical" evidence="6">
    <location>
        <begin position="280"/>
        <end position="296"/>
    </location>
</feature>
<dbReference type="CDD" id="cd17324">
    <property type="entry name" value="MFS_NepI_like"/>
    <property type="match status" value="1"/>
</dbReference>
<keyword evidence="4 6" id="KW-1133">Transmembrane helix</keyword>
<feature type="transmembrane region" description="Helical" evidence="6">
    <location>
        <begin position="21"/>
        <end position="41"/>
    </location>
</feature>
<dbReference type="Proteomes" id="UP000000653">
    <property type="component" value="Chromosome"/>
</dbReference>
<feature type="transmembrane region" description="Helical" evidence="6">
    <location>
        <begin position="107"/>
        <end position="126"/>
    </location>
</feature>
<dbReference type="Pfam" id="PF07690">
    <property type="entry name" value="MFS_1"/>
    <property type="match status" value="1"/>
</dbReference>
<dbReference type="PROSITE" id="PS50850">
    <property type="entry name" value="MFS"/>
    <property type="match status" value="1"/>
</dbReference>
<accession>A0A0H2ZFY5</accession>
<evidence type="ECO:0000256" key="2">
    <source>
        <dbReference type="ARBA" id="ARBA00022475"/>
    </source>
</evidence>
<name>A0A0H2ZFY5_PSEAB</name>
<keyword evidence="3 6" id="KW-0812">Transmembrane</keyword>
<feature type="transmembrane region" description="Helical" evidence="6">
    <location>
        <begin position="251"/>
        <end position="268"/>
    </location>
</feature>
<dbReference type="InterPro" id="IPR036259">
    <property type="entry name" value="MFS_trans_sf"/>
</dbReference>
<evidence type="ECO:0000256" key="6">
    <source>
        <dbReference type="SAM" id="Phobius"/>
    </source>
</evidence>
<dbReference type="EMBL" id="CP000438">
    <property type="protein sequence ID" value="ABJ13436.1"/>
    <property type="molecule type" value="Genomic_DNA"/>
</dbReference>
<dbReference type="HOGENOM" id="CLU_001265_61_0_6"/>
<evidence type="ECO:0000256" key="3">
    <source>
        <dbReference type="ARBA" id="ARBA00022692"/>
    </source>
</evidence>
<dbReference type="AlphaFoldDB" id="A0A0H2ZFY5"/>
<feature type="transmembrane region" description="Helical" evidence="6">
    <location>
        <begin position="302"/>
        <end position="322"/>
    </location>
</feature>
<evidence type="ECO:0000313" key="9">
    <source>
        <dbReference type="Proteomes" id="UP000000653"/>
    </source>
</evidence>
<feature type="transmembrane region" description="Helical" evidence="6">
    <location>
        <begin position="146"/>
        <end position="168"/>
    </location>
</feature>
<protein>
    <submittedName>
        <fullName evidence="8">Putative transporter</fullName>
    </submittedName>
</protein>
<feature type="transmembrane region" description="Helical" evidence="6">
    <location>
        <begin position="215"/>
        <end position="236"/>
    </location>
</feature>
<reference evidence="8 9" key="1">
    <citation type="journal article" date="2006" name="Genome Biol.">
        <title>Genomic analysis reveals that Pseudomonas aeruginosa virulence is combinatorial.</title>
        <authorList>
            <person name="Lee D.G."/>
            <person name="Urbach J.M."/>
            <person name="Wu G."/>
            <person name="Liberati N.T."/>
            <person name="Feinbaum R.L."/>
            <person name="Miyata S."/>
            <person name="Diggins L.T."/>
            <person name="He J."/>
            <person name="Saucier M."/>
            <person name="Deziel E."/>
            <person name="Friedman L."/>
            <person name="Li L."/>
            <person name="Grills G."/>
            <person name="Montgomery K."/>
            <person name="Kucherlapati R."/>
            <person name="Rahme L.G."/>
            <person name="Ausubel F.M."/>
        </authorList>
    </citation>
    <scope>NUCLEOTIDE SEQUENCE [LARGE SCALE GENOMIC DNA]</scope>
    <source>
        <strain evidence="8 9">UCBPP-PA14</strain>
    </source>
</reference>
<feature type="transmembrane region" description="Helical" evidence="6">
    <location>
        <begin position="84"/>
        <end position="101"/>
    </location>
</feature>
<evidence type="ECO:0000256" key="1">
    <source>
        <dbReference type="ARBA" id="ARBA00004651"/>
    </source>
</evidence>
<dbReference type="InterPro" id="IPR020846">
    <property type="entry name" value="MFS_dom"/>
</dbReference>
<feature type="transmembrane region" description="Helical" evidence="6">
    <location>
        <begin position="174"/>
        <end position="195"/>
    </location>
</feature>
<dbReference type="InterPro" id="IPR011701">
    <property type="entry name" value="MFS"/>
</dbReference>
<dbReference type="PANTHER" id="PTHR43124:SF10">
    <property type="entry name" value="PURINE EFFLUX PUMP PBUE"/>
    <property type="match status" value="1"/>
</dbReference>
<dbReference type="KEGG" id="pau:PA14_10110"/>